<accession>A0ABY2B5J0</accession>
<organism evidence="2 3">
    <name type="scientific">Kribbella orskensis</name>
    <dbReference type="NCBI Taxonomy" id="2512216"/>
    <lineage>
        <taxon>Bacteria</taxon>
        <taxon>Bacillati</taxon>
        <taxon>Actinomycetota</taxon>
        <taxon>Actinomycetes</taxon>
        <taxon>Propionibacteriales</taxon>
        <taxon>Kribbellaceae</taxon>
        <taxon>Kribbella</taxon>
    </lineage>
</organism>
<protein>
    <submittedName>
        <fullName evidence="2">Uncharacterized protein</fullName>
    </submittedName>
</protein>
<evidence type="ECO:0000313" key="2">
    <source>
        <dbReference type="EMBL" id="TCO07354.1"/>
    </source>
</evidence>
<name>A0ABY2B5J0_9ACTN</name>
<gene>
    <name evidence="2" type="ORF">EV644_1603</name>
</gene>
<evidence type="ECO:0000313" key="3">
    <source>
        <dbReference type="Proteomes" id="UP000295818"/>
    </source>
</evidence>
<reference evidence="2 3" key="1">
    <citation type="journal article" date="2015" name="Stand. Genomic Sci.">
        <title>Genomic Encyclopedia of Bacterial and Archaeal Type Strains, Phase III: the genomes of soil and plant-associated and newly described type strains.</title>
        <authorList>
            <person name="Whitman W.B."/>
            <person name="Woyke T."/>
            <person name="Klenk H.P."/>
            <person name="Zhou Y."/>
            <person name="Lilburn T.G."/>
            <person name="Beck B.J."/>
            <person name="De Vos P."/>
            <person name="Vandamme P."/>
            <person name="Eisen J.A."/>
            <person name="Garrity G."/>
            <person name="Hugenholtz P."/>
            <person name="Kyrpides N.C."/>
        </authorList>
    </citation>
    <scope>NUCLEOTIDE SEQUENCE [LARGE SCALE GENOMIC DNA]</scope>
    <source>
        <strain evidence="2 3">VKM Ac-2538</strain>
    </source>
</reference>
<feature type="compositionally biased region" description="Basic and acidic residues" evidence="1">
    <location>
        <begin position="63"/>
        <end position="82"/>
    </location>
</feature>
<evidence type="ECO:0000256" key="1">
    <source>
        <dbReference type="SAM" id="MobiDB-lite"/>
    </source>
</evidence>
<dbReference type="Proteomes" id="UP000295818">
    <property type="component" value="Unassembled WGS sequence"/>
</dbReference>
<sequence length="261" mass="28506">MAVLPRRLARQGASEQDNAGADQREDDDRVAVLPKGVPASGRSSSHRCRSPGSAPPRSPPRRRSGEDRRSAARPRVRCERPAPSRAVLGTVDLLARPGDIIRDVAEERSGRRAEVSAAARELPERIPQRNDRAAHLEHLTFTWPVSTAFASSTYQSVRSTTNSASSYRSILGRCCGTPASSIASTWNPKRRRTLAISLGSGSYRSTQAKTAGSCWSAWSVAARLIGTSRLRPSRYTPLSMSVCSVRRSAPRQYRAGTEVRR</sequence>
<feature type="region of interest" description="Disordered" evidence="1">
    <location>
        <begin position="1"/>
        <end position="83"/>
    </location>
</feature>
<dbReference type="EMBL" id="SLWM01000060">
    <property type="protein sequence ID" value="TCO07354.1"/>
    <property type="molecule type" value="Genomic_DNA"/>
</dbReference>
<comment type="caution">
    <text evidence="2">The sequence shown here is derived from an EMBL/GenBank/DDBJ whole genome shotgun (WGS) entry which is preliminary data.</text>
</comment>
<proteinExistence type="predicted"/>
<keyword evidence="3" id="KW-1185">Reference proteome</keyword>